<evidence type="ECO:0000313" key="13">
    <source>
        <dbReference type="Proteomes" id="UP000246464"/>
    </source>
</evidence>
<proteinExistence type="inferred from homology"/>
<comment type="catalytic activity">
    <reaction evidence="4">
        <text>a 1,2-diacyl-sn-glycero-3-phospho-(1D-myo-inositol)(in) = a 1,2-diacyl-sn-glycero-3-phospho-(1D-myo-inositol)(out)</text>
        <dbReference type="Rhea" id="RHEA:38691"/>
        <dbReference type="ChEBI" id="CHEBI:57880"/>
    </reaction>
    <physiologicalReaction direction="left-to-right" evidence="4">
        <dbReference type="Rhea" id="RHEA:38692"/>
    </physiologicalReaction>
</comment>
<evidence type="ECO:0000256" key="6">
    <source>
        <dbReference type="ARBA" id="ARBA00055461"/>
    </source>
</evidence>
<evidence type="ECO:0000256" key="9">
    <source>
        <dbReference type="ARBA" id="ARBA00082927"/>
    </source>
</evidence>
<dbReference type="SUPFAM" id="SSF55961">
    <property type="entry name" value="Bet v1-like"/>
    <property type="match status" value="1"/>
</dbReference>
<dbReference type="InterPro" id="IPR023393">
    <property type="entry name" value="START-like_dom_sf"/>
</dbReference>
<dbReference type="PANTHER" id="PTHR10658:SF55">
    <property type="entry name" value="CYTOPLASMIC PHOSPHATIDYLINOSITOL TRANSFER PROTEIN 1"/>
    <property type="match status" value="1"/>
</dbReference>
<evidence type="ECO:0000256" key="4">
    <source>
        <dbReference type="ARBA" id="ARBA00024146"/>
    </source>
</evidence>
<sequence length="389" mass="44411">MSDRTAIGITLLSLRPNWPLKTLLSITTAIPTPTKLRICSHIGDFSWKYWVDGAGHGEQYRIGQLYMISKHSHEQSDRGEGVEVVQNEPFEDPTHGQGQFTEKRVYLNSKLPSWARAVVPKIFYVTEKAWNYYPYTITEYTCSFLPKFSIHIETKYEDNKGCNDNIFDTELKEQEREVCFIDIAYDEIPERYYKDSEDLRYFKSEKTSRGRLQEGWRDSQDPIMCSYKLVTVKFEVWGLQTRVEQFVHKVVRDVLLLGHRQAFAWVDEWIDMTMDEVREFERTIQEATNQKIGMFPPSISISETPLSSRALNGPASAPSTPMCTDAPESLSVPKDRPRKKSAPETLTLPDPVPSGVPQGSTSSPLPVSNHLQSSTPPSSNSDLAEIDEQ</sequence>
<keyword evidence="3" id="KW-0446">Lipid-binding</keyword>
<evidence type="ECO:0000256" key="5">
    <source>
        <dbReference type="ARBA" id="ARBA00051611"/>
    </source>
</evidence>
<dbReference type="GO" id="GO:0035091">
    <property type="term" value="F:phosphatidylinositol binding"/>
    <property type="evidence" value="ECO:0007669"/>
    <property type="project" value="TreeGrafter"/>
</dbReference>
<comment type="catalytic activity">
    <reaction evidence="5">
        <text>a 1,2-diacyl-sn-glycero-3-phosphate(in) = a 1,2-diacyl-sn-glycero-3-phosphate(out)</text>
        <dbReference type="Rhea" id="RHEA:36435"/>
        <dbReference type="ChEBI" id="CHEBI:58608"/>
    </reaction>
    <physiologicalReaction direction="left-to-right" evidence="5">
        <dbReference type="Rhea" id="RHEA:36436"/>
    </physiologicalReaction>
</comment>
<evidence type="ECO:0000256" key="3">
    <source>
        <dbReference type="ARBA" id="ARBA00023121"/>
    </source>
</evidence>
<comment type="similarity">
    <text evidence="7">Belongs to the PtdIns transfer protein family. PI transfer class IIB subfamily.</text>
</comment>
<protein>
    <recommendedName>
        <fullName evidence="8">Cytoplasmic phosphatidylinositol transfer protein 1</fullName>
    </recommendedName>
    <alternativeName>
        <fullName evidence="9">Retinal degeneration B homolog beta</fullName>
    </alternativeName>
</protein>
<evidence type="ECO:0000256" key="1">
    <source>
        <dbReference type="ARBA" id="ARBA00022448"/>
    </source>
</evidence>
<evidence type="ECO:0000313" key="12">
    <source>
        <dbReference type="EMBL" id="AWP05910.1"/>
    </source>
</evidence>
<dbReference type="GO" id="GO:0008526">
    <property type="term" value="F:phosphatidylinositol transfer activity"/>
    <property type="evidence" value="ECO:0007669"/>
    <property type="project" value="TreeGrafter"/>
</dbReference>
<dbReference type="STRING" id="52904.ENSSMAP00000030017"/>
<dbReference type="AlphaFoldDB" id="A0A2U9BQJ2"/>
<name>A0A2U9BQJ2_SCOMX</name>
<dbReference type="GO" id="GO:0005634">
    <property type="term" value="C:nucleus"/>
    <property type="evidence" value="ECO:0007669"/>
    <property type="project" value="UniProtKB-ARBA"/>
</dbReference>
<keyword evidence="13" id="KW-1185">Reference proteome</keyword>
<dbReference type="EMBL" id="CP026250">
    <property type="protein sequence ID" value="AWP05910.1"/>
    <property type="molecule type" value="Genomic_DNA"/>
</dbReference>
<reference evidence="12 13" key="1">
    <citation type="submission" date="2017-12" db="EMBL/GenBank/DDBJ databases">
        <title>Integrating genomic resources of turbot (Scophthalmus maximus) in depth evaluation of genetic and physical mapping variation across individuals.</title>
        <authorList>
            <person name="Martinez P."/>
        </authorList>
    </citation>
    <scope>NUCLEOTIDE SEQUENCE [LARGE SCALE GENOMIC DNA]</scope>
</reference>
<dbReference type="Pfam" id="PF02121">
    <property type="entry name" value="IP_trans"/>
    <property type="match status" value="1"/>
</dbReference>
<evidence type="ECO:0000259" key="11">
    <source>
        <dbReference type="Pfam" id="PF02121"/>
    </source>
</evidence>
<keyword evidence="1" id="KW-0813">Transport</keyword>
<evidence type="ECO:0000256" key="2">
    <source>
        <dbReference type="ARBA" id="ARBA00023055"/>
    </source>
</evidence>
<evidence type="ECO:0000256" key="8">
    <source>
        <dbReference type="ARBA" id="ARBA00068698"/>
    </source>
</evidence>
<accession>A0A2U9BQJ2</accession>
<comment type="function">
    <text evidence="6">Catalyzes the transfer of phosphatidylinositol (PI) and phosphatidic acid (PA) between membranes. Binds PA derived from the phospholipase D signaling pathway and among the cellular PA species, preferably binds to the C16:0/16:1 and C16:1/18:1 PA species.</text>
</comment>
<dbReference type="Proteomes" id="UP000246464">
    <property type="component" value="Chromosome 8"/>
</dbReference>
<gene>
    <name evidence="12" type="ORF">SMAX5B_007497</name>
</gene>
<evidence type="ECO:0000256" key="7">
    <source>
        <dbReference type="ARBA" id="ARBA00061154"/>
    </source>
</evidence>
<dbReference type="PRINTS" id="PR00391">
    <property type="entry name" value="PITRANSFER"/>
</dbReference>
<dbReference type="InterPro" id="IPR055261">
    <property type="entry name" value="PI_transfer_N"/>
</dbReference>
<dbReference type="PANTHER" id="PTHR10658">
    <property type="entry name" value="PHOSPHATIDYLINOSITOL TRANSFER PROTEIN"/>
    <property type="match status" value="1"/>
</dbReference>
<feature type="domain" description="Phosphatidylinositol transfer protein N-terminal" evidence="11">
    <location>
        <begin position="58"/>
        <end position="286"/>
    </location>
</feature>
<organism evidence="12 13">
    <name type="scientific">Scophthalmus maximus</name>
    <name type="common">Turbot</name>
    <name type="synonym">Psetta maxima</name>
    <dbReference type="NCBI Taxonomy" id="52904"/>
    <lineage>
        <taxon>Eukaryota</taxon>
        <taxon>Metazoa</taxon>
        <taxon>Chordata</taxon>
        <taxon>Craniata</taxon>
        <taxon>Vertebrata</taxon>
        <taxon>Euteleostomi</taxon>
        <taxon>Actinopterygii</taxon>
        <taxon>Neopterygii</taxon>
        <taxon>Teleostei</taxon>
        <taxon>Neoteleostei</taxon>
        <taxon>Acanthomorphata</taxon>
        <taxon>Carangaria</taxon>
        <taxon>Pleuronectiformes</taxon>
        <taxon>Pleuronectoidei</taxon>
        <taxon>Scophthalmidae</taxon>
        <taxon>Scophthalmus</taxon>
    </lineage>
</organism>
<dbReference type="InterPro" id="IPR001666">
    <property type="entry name" value="PI_transfer"/>
</dbReference>
<dbReference type="FunFam" id="3.30.530.20:FF:000011">
    <property type="entry name" value="cytoplasmic phosphatidylinositol transfer protein 1 isoform X2"/>
    <property type="match status" value="1"/>
</dbReference>
<feature type="compositionally biased region" description="Polar residues" evidence="10">
    <location>
        <begin position="299"/>
        <end position="310"/>
    </location>
</feature>
<feature type="region of interest" description="Disordered" evidence="10">
    <location>
        <begin position="295"/>
        <end position="389"/>
    </location>
</feature>
<evidence type="ECO:0000256" key="10">
    <source>
        <dbReference type="SAM" id="MobiDB-lite"/>
    </source>
</evidence>
<dbReference type="CDD" id="cd08890">
    <property type="entry name" value="SRPBCC_PITPNC1_like"/>
    <property type="match status" value="1"/>
</dbReference>
<dbReference type="Gene3D" id="3.30.530.20">
    <property type="match status" value="1"/>
</dbReference>
<dbReference type="GO" id="GO:0005737">
    <property type="term" value="C:cytoplasm"/>
    <property type="evidence" value="ECO:0007669"/>
    <property type="project" value="UniProtKB-ARBA"/>
</dbReference>
<feature type="compositionally biased region" description="Polar residues" evidence="10">
    <location>
        <begin position="357"/>
        <end position="382"/>
    </location>
</feature>
<keyword evidence="2" id="KW-0445">Lipid transport</keyword>